<keyword evidence="5 9" id="KW-0507">mRNA processing</keyword>
<dbReference type="Pfam" id="PF06807">
    <property type="entry name" value="Clp1"/>
    <property type="match status" value="1"/>
</dbReference>
<organism evidence="13 14">
    <name type="scientific">Stereocaulon virgatum</name>
    <dbReference type="NCBI Taxonomy" id="373712"/>
    <lineage>
        <taxon>Eukaryota</taxon>
        <taxon>Fungi</taxon>
        <taxon>Dikarya</taxon>
        <taxon>Ascomycota</taxon>
        <taxon>Pezizomycotina</taxon>
        <taxon>Lecanoromycetes</taxon>
        <taxon>OSLEUM clade</taxon>
        <taxon>Lecanoromycetidae</taxon>
        <taxon>Lecanorales</taxon>
        <taxon>Lecanorineae</taxon>
        <taxon>Stereocaulaceae</taxon>
        <taxon>Stereocaulon</taxon>
    </lineage>
</organism>
<comment type="similarity">
    <text evidence="9">Belongs to the Clp1 family. Clp1 subfamily.</text>
</comment>
<evidence type="ECO:0000259" key="12">
    <source>
        <dbReference type="Pfam" id="PF16575"/>
    </source>
</evidence>
<dbReference type="Pfam" id="PF16575">
    <property type="entry name" value="CLP1_P"/>
    <property type="match status" value="1"/>
</dbReference>
<evidence type="ECO:0000256" key="4">
    <source>
        <dbReference type="ARBA" id="ARBA00019824"/>
    </source>
</evidence>
<dbReference type="Gene3D" id="2.40.30.330">
    <property type="entry name" value="Pre-mRNA cleavage complex subunit Clp1, C-terminal domain"/>
    <property type="match status" value="1"/>
</dbReference>
<keyword evidence="6 9" id="KW-0547">Nucleotide-binding</keyword>
<feature type="domain" description="Clp1 N-terminal" evidence="11">
    <location>
        <begin position="23"/>
        <end position="112"/>
    </location>
</feature>
<keyword evidence="8 9" id="KW-0539">Nucleus</keyword>
<dbReference type="InterPro" id="IPR045116">
    <property type="entry name" value="Clp1/Grc3"/>
</dbReference>
<sequence>MSLPGLELSASVETNIEPTVQDLKEGSEWRFEVAFGHQIEVKLLSGNAELFGTELAQKQPYTFTGTKAAIYTWHGCQLEVHGECQSEYIAEETPMISYANLHFALEKSREEASTTARDAPRVLIVGPENAGKTSLVKLLTAYATRSGRQPIAINLDTKEGMLSIPGTMSAAAFSSIIDVEDGWGSSPTTGPSPVPVKLPLVYFLGLANPEDKTSVYKPIMTRLALSVLNRLQDDGESRGTGCIIDTPGVISQGKGGYEIIQHIVSDFSVSVIVVLGSERLYSDMVRRFNGQRTSVGETIAVIKLDKSGGCVDRDEAYLQQVRQAQIREYFFGDAKSTLSPHTQQVDFTAVSIYRWADSSVDLTSLLPGDAVEENLAPSIFDKEEPSPQMQNAILAIVHADPSDPQETIRDASVIGFIYVAEVDEKRRKLKILAPLSGRLPNKAMIWGSWPEGVTDMVG</sequence>
<dbReference type="InterPro" id="IPR010655">
    <property type="entry name" value="Clp1_C"/>
</dbReference>
<dbReference type="InterPro" id="IPR038239">
    <property type="entry name" value="Clp1_N_sf"/>
</dbReference>
<dbReference type="PANTHER" id="PTHR12755">
    <property type="entry name" value="CLEAVAGE/POLYADENYLATION FACTOR IA SUBUNIT CLP1P"/>
    <property type="match status" value="1"/>
</dbReference>
<comment type="caution">
    <text evidence="13">The sequence shown here is derived from an EMBL/GenBank/DDBJ whole genome shotgun (WGS) entry which is preliminary data.</text>
</comment>
<gene>
    <name evidence="9" type="primary">CLP1</name>
    <name evidence="13" type="ORF">N7G274_003148</name>
</gene>
<proteinExistence type="inferred from homology"/>
<evidence type="ECO:0000256" key="2">
    <source>
        <dbReference type="ARBA" id="ARBA00004123"/>
    </source>
</evidence>
<dbReference type="HAMAP" id="MF_03035">
    <property type="entry name" value="Clp1"/>
    <property type="match status" value="1"/>
</dbReference>
<evidence type="ECO:0000259" key="10">
    <source>
        <dbReference type="Pfam" id="PF06807"/>
    </source>
</evidence>
<dbReference type="InterPro" id="IPR028606">
    <property type="entry name" value="Clp1"/>
</dbReference>
<evidence type="ECO:0000313" key="14">
    <source>
        <dbReference type="Proteomes" id="UP001590950"/>
    </source>
</evidence>
<dbReference type="Gene3D" id="2.60.120.1030">
    <property type="entry name" value="Clp1, DNA binding domain"/>
    <property type="match status" value="1"/>
</dbReference>
<evidence type="ECO:0000256" key="7">
    <source>
        <dbReference type="ARBA" id="ARBA00022840"/>
    </source>
</evidence>
<reference evidence="13 14" key="1">
    <citation type="submission" date="2024-09" db="EMBL/GenBank/DDBJ databases">
        <title>Rethinking Asexuality: The Enigmatic Case of Functional Sexual Genes in Lepraria (Stereocaulaceae).</title>
        <authorList>
            <person name="Doellman M."/>
            <person name="Sun Y."/>
            <person name="Barcenas-Pena A."/>
            <person name="Lumbsch H.T."/>
            <person name="Grewe F."/>
        </authorList>
    </citation>
    <scope>NUCLEOTIDE SEQUENCE [LARGE SCALE GENOMIC DNA]</scope>
    <source>
        <strain evidence="13 14">Mercado 3170</strain>
    </source>
</reference>
<feature type="binding site" evidence="9">
    <location>
        <begin position="129"/>
        <end position="134"/>
    </location>
    <ligand>
        <name>ATP</name>
        <dbReference type="ChEBI" id="CHEBI:30616"/>
    </ligand>
</feature>
<feature type="domain" description="Clp1 C-terminal" evidence="10">
    <location>
        <begin position="338"/>
        <end position="451"/>
    </location>
</feature>
<dbReference type="InterPro" id="IPR027417">
    <property type="entry name" value="P-loop_NTPase"/>
</dbReference>
<comment type="subcellular location">
    <subcellularLocation>
        <location evidence="2 9">Nucleus</location>
    </subcellularLocation>
</comment>
<evidence type="ECO:0000259" key="11">
    <source>
        <dbReference type="Pfam" id="PF16573"/>
    </source>
</evidence>
<evidence type="ECO:0000313" key="13">
    <source>
        <dbReference type="EMBL" id="KAL2044443.1"/>
    </source>
</evidence>
<comment type="function">
    <text evidence="1">Polynucleotide 5'-kinase involved in rRNA processing.</text>
</comment>
<comment type="subunit">
    <text evidence="9">Component of a pre-mRNA cleavage factor complex. Interacts directly with PCF11.</text>
</comment>
<evidence type="ECO:0000256" key="5">
    <source>
        <dbReference type="ARBA" id="ARBA00022664"/>
    </source>
</evidence>
<feature type="binding site" evidence="9">
    <location>
        <position position="67"/>
    </location>
    <ligand>
        <name>ATP</name>
        <dbReference type="ChEBI" id="CHEBI:30616"/>
    </ligand>
</feature>
<name>A0ABR4AF97_9LECA</name>
<dbReference type="PANTHER" id="PTHR12755:SF6">
    <property type="entry name" value="POLYRIBONUCLEOTIDE 5'-HYDROXYL-KINASE CLP1"/>
    <property type="match status" value="1"/>
</dbReference>
<dbReference type="SUPFAM" id="SSF52540">
    <property type="entry name" value="P-loop containing nucleoside triphosphate hydrolases"/>
    <property type="match status" value="1"/>
</dbReference>
<evidence type="ECO:0000256" key="9">
    <source>
        <dbReference type="HAMAP-Rule" id="MF_03035"/>
    </source>
</evidence>
<dbReference type="InterPro" id="IPR032324">
    <property type="entry name" value="Clp1_N"/>
</dbReference>
<dbReference type="Pfam" id="PF16573">
    <property type="entry name" value="CLP1_N"/>
    <property type="match status" value="1"/>
</dbReference>
<dbReference type="InterPro" id="IPR032319">
    <property type="entry name" value="CLP1_P"/>
</dbReference>
<evidence type="ECO:0000256" key="3">
    <source>
        <dbReference type="ARBA" id="ARBA00018706"/>
    </source>
</evidence>
<keyword evidence="14" id="KW-1185">Reference proteome</keyword>
<evidence type="ECO:0000256" key="1">
    <source>
        <dbReference type="ARBA" id="ARBA00003798"/>
    </source>
</evidence>
<evidence type="ECO:0000256" key="6">
    <source>
        <dbReference type="ARBA" id="ARBA00022741"/>
    </source>
</evidence>
<dbReference type="Gene3D" id="3.40.50.300">
    <property type="entry name" value="P-loop containing nucleotide triphosphate hydrolases"/>
    <property type="match status" value="1"/>
</dbReference>
<accession>A0ABR4AF97</accession>
<protein>
    <recommendedName>
        <fullName evidence="4">Polynucleotide 5'-hydroxyl-kinase GRC3</fullName>
    </recommendedName>
    <alternativeName>
        <fullName evidence="3">Polynucleotide 5'-hydroxyl-kinase grc3</fullName>
    </alternativeName>
</protein>
<feature type="binding site" evidence="9">
    <location>
        <position position="28"/>
    </location>
    <ligand>
        <name>ATP</name>
        <dbReference type="ChEBI" id="CHEBI:30616"/>
    </ligand>
</feature>
<evidence type="ECO:0000256" key="8">
    <source>
        <dbReference type="ARBA" id="ARBA00023242"/>
    </source>
</evidence>
<dbReference type="InterPro" id="IPR038238">
    <property type="entry name" value="Clp1_C_sf"/>
</dbReference>
<comment type="function">
    <text evidence="9">Required for endonucleolytic cleavage during polyadenylation-dependent pre-mRNA 3'-end formation.</text>
</comment>
<dbReference type="EMBL" id="JBEFKJ010000009">
    <property type="protein sequence ID" value="KAL2044443.1"/>
    <property type="molecule type" value="Genomic_DNA"/>
</dbReference>
<feature type="domain" description="Clp1 P-loop" evidence="12">
    <location>
        <begin position="126"/>
        <end position="331"/>
    </location>
</feature>
<dbReference type="Proteomes" id="UP001590950">
    <property type="component" value="Unassembled WGS sequence"/>
</dbReference>
<keyword evidence="7 9" id="KW-0067">ATP-binding</keyword>